<dbReference type="Proteomes" id="UP000648257">
    <property type="component" value="Unassembled WGS sequence"/>
</dbReference>
<dbReference type="Gene3D" id="3.90.190.20">
    <property type="entry name" value="Mur ligase, C-terminal domain"/>
    <property type="match status" value="1"/>
</dbReference>
<dbReference type="EC" id="6.3.2.10" evidence="10 11"/>
<feature type="domain" description="Mur ligase C-terminal" evidence="13">
    <location>
        <begin position="320"/>
        <end position="439"/>
    </location>
</feature>
<accession>A0ABR6X676</accession>
<dbReference type="Gene3D" id="3.40.1190.10">
    <property type="entry name" value="Mur-like, catalytic domain"/>
    <property type="match status" value="1"/>
</dbReference>
<dbReference type="InterPro" id="IPR036565">
    <property type="entry name" value="Mur-like_cat_sf"/>
</dbReference>
<dbReference type="InterPro" id="IPR000713">
    <property type="entry name" value="Mur_ligase_N"/>
</dbReference>
<keyword evidence="4 10" id="KW-0547">Nucleotide-binding</keyword>
<comment type="subcellular location">
    <subcellularLocation>
        <location evidence="10 11">Cytoplasm</location>
    </subcellularLocation>
</comment>
<proteinExistence type="inferred from homology"/>
<evidence type="ECO:0000256" key="6">
    <source>
        <dbReference type="ARBA" id="ARBA00022960"/>
    </source>
</evidence>
<evidence type="ECO:0000256" key="2">
    <source>
        <dbReference type="ARBA" id="ARBA00022598"/>
    </source>
</evidence>
<evidence type="ECO:0000259" key="12">
    <source>
        <dbReference type="Pfam" id="PF01225"/>
    </source>
</evidence>
<feature type="domain" description="Mur ligase N-terminal catalytic" evidence="12">
    <location>
        <begin position="24"/>
        <end position="69"/>
    </location>
</feature>
<dbReference type="InterPro" id="IPR013221">
    <property type="entry name" value="Mur_ligase_cen"/>
</dbReference>
<keyword evidence="16" id="KW-1185">Reference proteome</keyword>
<dbReference type="Pfam" id="PF02875">
    <property type="entry name" value="Mur_ligase_C"/>
    <property type="match status" value="1"/>
</dbReference>
<dbReference type="GO" id="GO:0016874">
    <property type="term" value="F:ligase activity"/>
    <property type="evidence" value="ECO:0007669"/>
    <property type="project" value="UniProtKB-KW"/>
</dbReference>
<evidence type="ECO:0000259" key="13">
    <source>
        <dbReference type="Pfam" id="PF02875"/>
    </source>
</evidence>
<comment type="function">
    <text evidence="10 11">Involved in cell wall formation. Catalyzes the final step in the synthesis of UDP-N-acetylmuramoyl-pentapeptide, the precursor of murein.</text>
</comment>
<evidence type="ECO:0000256" key="1">
    <source>
        <dbReference type="ARBA" id="ARBA00022490"/>
    </source>
</evidence>
<dbReference type="RefSeq" id="WP_186923356.1">
    <property type="nucleotide sequence ID" value="NZ_JACOFW010000014.1"/>
</dbReference>
<dbReference type="Pfam" id="PF08245">
    <property type="entry name" value="Mur_ligase_M"/>
    <property type="match status" value="1"/>
</dbReference>
<keyword evidence="2 10" id="KW-0436">Ligase</keyword>
<evidence type="ECO:0000256" key="7">
    <source>
        <dbReference type="ARBA" id="ARBA00022984"/>
    </source>
</evidence>
<reference evidence="15 16" key="1">
    <citation type="submission" date="2020-08" db="EMBL/GenBank/DDBJ databases">
        <title>Novel species isolated from subtropical streams in China.</title>
        <authorList>
            <person name="Lu H."/>
        </authorList>
    </citation>
    <scope>NUCLEOTIDE SEQUENCE [LARGE SCALE GENOMIC DNA]</scope>
    <source>
        <strain evidence="15 16">KACC 16656</strain>
    </source>
</reference>
<keyword evidence="8 10" id="KW-0131">Cell cycle</keyword>
<evidence type="ECO:0000256" key="8">
    <source>
        <dbReference type="ARBA" id="ARBA00023306"/>
    </source>
</evidence>
<dbReference type="SUPFAM" id="SSF63418">
    <property type="entry name" value="MurE/MurF N-terminal domain"/>
    <property type="match status" value="1"/>
</dbReference>
<name>A0ABR6X676_9BURK</name>
<evidence type="ECO:0000259" key="14">
    <source>
        <dbReference type="Pfam" id="PF08245"/>
    </source>
</evidence>
<keyword evidence="5 10" id="KW-0067">ATP-binding</keyword>
<keyword evidence="7 10" id="KW-0573">Peptidoglycan synthesis</keyword>
<protein>
    <recommendedName>
        <fullName evidence="10 11">UDP-N-acetylmuramoyl-tripeptide--D-alanyl-D-alanine ligase</fullName>
        <ecNumber evidence="10 11">6.3.2.10</ecNumber>
    </recommendedName>
    <alternativeName>
        <fullName evidence="10">D-alanyl-D-alanine-adding enzyme</fullName>
    </alternativeName>
</protein>
<keyword evidence="1 10" id="KW-0963">Cytoplasm</keyword>
<comment type="pathway">
    <text evidence="10 11">Cell wall biogenesis; peptidoglycan biosynthesis.</text>
</comment>
<evidence type="ECO:0000256" key="9">
    <source>
        <dbReference type="ARBA" id="ARBA00023316"/>
    </source>
</evidence>
<feature type="domain" description="Mur ligase central" evidence="14">
    <location>
        <begin position="105"/>
        <end position="297"/>
    </location>
</feature>
<dbReference type="InterPro" id="IPR036615">
    <property type="entry name" value="Mur_ligase_C_dom_sf"/>
</dbReference>
<dbReference type="InterPro" id="IPR005863">
    <property type="entry name" value="UDP-N-AcMur_synth"/>
</dbReference>
<evidence type="ECO:0000313" key="16">
    <source>
        <dbReference type="Proteomes" id="UP000648257"/>
    </source>
</evidence>
<evidence type="ECO:0000256" key="3">
    <source>
        <dbReference type="ARBA" id="ARBA00022618"/>
    </source>
</evidence>
<comment type="catalytic activity">
    <reaction evidence="10 11">
        <text>D-alanyl-D-alanine + UDP-N-acetyl-alpha-D-muramoyl-L-alanyl-gamma-D-glutamyl-meso-2,6-diaminopimelate + ATP = UDP-N-acetyl-alpha-D-muramoyl-L-alanyl-gamma-D-glutamyl-meso-2,6-diaminopimeloyl-D-alanyl-D-alanine + ADP + phosphate + H(+)</text>
        <dbReference type="Rhea" id="RHEA:28374"/>
        <dbReference type="ChEBI" id="CHEBI:15378"/>
        <dbReference type="ChEBI" id="CHEBI:30616"/>
        <dbReference type="ChEBI" id="CHEBI:43474"/>
        <dbReference type="ChEBI" id="CHEBI:57822"/>
        <dbReference type="ChEBI" id="CHEBI:61386"/>
        <dbReference type="ChEBI" id="CHEBI:83905"/>
        <dbReference type="ChEBI" id="CHEBI:456216"/>
        <dbReference type="EC" id="6.3.2.10"/>
    </reaction>
</comment>
<evidence type="ECO:0000313" key="15">
    <source>
        <dbReference type="EMBL" id="MBC3808213.1"/>
    </source>
</evidence>
<keyword evidence="9 10" id="KW-0961">Cell wall biogenesis/degradation</keyword>
<evidence type="ECO:0000256" key="5">
    <source>
        <dbReference type="ARBA" id="ARBA00022840"/>
    </source>
</evidence>
<feature type="binding site" evidence="10">
    <location>
        <begin position="107"/>
        <end position="113"/>
    </location>
    <ligand>
        <name>ATP</name>
        <dbReference type="ChEBI" id="CHEBI:30616"/>
    </ligand>
</feature>
<keyword evidence="6 10" id="KW-0133">Cell shape</keyword>
<comment type="similarity">
    <text evidence="10">Belongs to the MurCDEF family. MurF subfamily.</text>
</comment>
<dbReference type="SUPFAM" id="SSF53623">
    <property type="entry name" value="MurD-like peptide ligases, catalytic domain"/>
    <property type="match status" value="1"/>
</dbReference>
<evidence type="ECO:0000256" key="10">
    <source>
        <dbReference type="HAMAP-Rule" id="MF_02019"/>
    </source>
</evidence>
<evidence type="ECO:0000256" key="4">
    <source>
        <dbReference type="ARBA" id="ARBA00022741"/>
    </source>
</evidence>
<dbReference type="SUPFAM" id="SSF53244">
    <property type="entry name" value="MurD-like peptide ligases, peptide-binding domain"/>
    <property type="match status" value="1"/>
</dbReference>
<dbReference type="HAMAP" id="MF_02019">
    <property type="entry name" value="MurF"/>
    <property type="match status" value="1"/>
</dbReference>
<dbReference type="EMBL" id="JACOFW010000014">
    <property type="protein sequence ID" value="MBC3808213.1"/>
    <property type="molecule type" value="Genomic_DNA"/>
</dbReference>
<keyword evidence="3 10" id="KW-0132">Cell division</keyword>
<comment type="caution">
    <text evidence="15">The sequence shown here is derived from an EMBL/GenBank/DDBJ whole genome shotgun (WGS) entry which is preliminary data.</text>
</comment>
<dbReference type="Pfam" id="PF01225">
    <property type="entry name" value="Mur_ligase"/>
    <property type="match status" value="1"/>
</dbReference>
<evidence type="ECO:0000256" key="11">
    <source>
        <dbReference type="RuleBase" id="RU004136"/>
    </source>
</evidence>
<dbReference type="PANTHER" id="PTHR43024:SF1">
    <property type="entry name" value="UDP-N-ACETYLMURAMOYL-TRIPEPTIDE--D-ALANYL-D-ALANINE LIGASE"/>
    <property type="match status" value="1"/>
</dbReference>
<dbReference type="Gene3D" id="3.40.1390.10">
    <property type="entry name" value="MurE/MurF, N-terminal domain"/>
    <property type="match status" value="1"/>
</dbReference>
<dbReference type="NCBIfam" id="TIGR01143">
    <property type="entry name" value="murF"/>
    <property type="match status" value="1"/>
</dbReference>
<dbReference type="InterPro" id="IPR051046">
    <property type="entry name" value="MurCDEF_CellWall_CoF430Synth"/>
</dbReference>
<dbReference type="InterPro" id="IPR004101">
    <property type="entry name" value="Mur_ligase_C"/>
</dbReference>
<sequence>MRTSLRQLQKVVANSTVTGDTYFAGLSTDSRKIEQGNVFLALRGETFDAHDFLAMVAESGAVAVIAERVLADFPIPALIVPDTKLALAEIATYWRQQFALPVIAVTGSNGKTTVKEMIASILLAQYGSEHMISTKGNLNNEIGVPLTVFRLQGEHQAAVFELGMNHPGEIAVLSAIAQANVALVNNAQREHQEFMQTVEAVAIENGAVIQGLPGDGVAVFPANDTYTAIWKEFAGQRKTLTFGLDLNSERRADVSGSFVAQEFGSDIQMSIQGETVMVRLAAAGQHNVLNALAAAACCSAIGISAAKIIEGLQAFAPVSGRLQLKQAAAGARLIDDTYNANPDSVKAAIDVLANANAETTLVLGDMGEVGVDGAAFHQEIGQYAKAHGIQHLYTLGSLAQSSTIAFGNGAQHFDELAGLLVKLDSQSGSGNTILIKGSRFMKMERVVAHLMSAANTEAGTVVNAAASGTH</sequence>
<dbReference type="InterPro" id="IPR035911">
    <property type="entry name" value="MurE/MurF_N"/>
</dbReference>
<dbReference type="PANTHER" id="PTHR43024">
    <property type="entry name" value="UDP-N-ACETYLMURAMOYL-TRIPEPTIDE--D-ALANYL-D-ALANINE LIGASE"/>
    <property type="match status" value="1"/>
</dbReference>
<gene>
    <name evidence="10 15" type="primary">murF</name>
    <name evidence="15" type="ORF">H8K52_12745</name>
</gene>
<organism evidence="15 16">
    <name type="scientific">Undibacterium seohonense</name>
    <dbReference type="NCBI Taxonomy" id="1344950"/>
    <lineage>
        <taxon>Bacteria</taxon>
        <taxon>Pseudomonadati</taxon>
        <taxon>Pseudomonadota</taxon>
        <taxon>Betaproteobacteria</taxon>
        <taxon>Burkholderiales</taxon>
        <taxon>Oxalobacteraceae</taxon>
        <taxon>Undibacterium</taxon>
    </lineage>
</organism>